<feature type="compositionally biased region" description="Low complexity" evidence="1">
    <location>
        <begin position="163"/>
        <end position="175"/>
    </location>
</feature>
<dbReference type="eggNOG" id="COG3247">
    <property type="taxonomic scope" value="Bacteria"/>
</dbReference>
<feature type="transmembrane region" description="Helical" evidence="2">
    <location>
        <begin position="126"/>
        <end position="146"/>
    </location>
</feature>
<name>A0A1H7UVE6_STRJI</name>
<dbReference type="STRING" id="235985.SAMN05414137_116197"/>
<sequence>MADDDPAAPAVEPAAEHNPAPDPEAPPAPGSVRRARLAFRRWRRTRPFWGALWALWGGFVIMYFPLAPLGRILRVGIGGIYGMAAGALIMGLALLLLLMPNQRHVAGIVIVVAGTASFPLSNLGGFFVGMFCSILGGVMAFGWMPAKPPRTRRGLRRVRPEEPSLAEAAAEGGMA</sequence>
<protein>
    <submittedName>
        <fullName evidence="3">Uncharacterized protein</fullName>
    </submittedName>
</protein>
<keyword evidence="4" id="KW-1185">Reference proteome</keyword>
<organism evidence="3 4">
    <name type="scientific">Streptacidiphilus jiangxiensis</name>
    <dbReference type="NCBI Taxonomy" id="235985"/>
    <lineage>
        <taxon>Bacteria</taxon>
        <taxon>Bacillati</taxon>
        <taxon>Actinomycetota</taxon>
        <taxon>Actinomycetes</taxon>
        <taxon>Kitasatosporales</taxon>
        <taxon>Streptomycetaceae</taxon>
        <taxon>Streptacidiphilus</taxon>
    </lineage>
</organism>
<evidence type="ECO:0000256" key="2">
    <source>
        <dbReference type="SAM" id="Phobius"/>
    </source>
</evidence>
<accession>A0A1H7UVE6</accession>
<feature type="compositionally biased region" description="Low complexity" evidence="1">
    <location>
        <begin position="7"/>
        <end position="18"/>
    </location>
</feature>
<feature type="compositionally biased region" description="Pro residues" evidence="1">
    <location>
        <begin position="20"/>
        <end position="29"/>
    </location>
</feature>
<evidence type="ECO:0000256" key="1">
    <source>
        <dbReference type="SAM" id="MobiDB-lite"/>
    </source>
</evidence>
<proteinExistence type="predicted"/>
<feature type="region of interest" description="Disordered" evidence="1">
    <location>
        <begin position="1"/>
        <end position="30"/>
    </location>
</feature>
<keyword evidence="2" id="KW-0812">Transmembrane</keyword>
<feature type="transmembrane region" description="Helical" evidence="2">
    <location>
        <begin position="48"/>
        <end position="66"/>
    </location>
</feature>
<gene>
    <name evidence="3" type="ORF">SAMN05414137_116197</name>
</gene>
<evidence type="ECO:0000313" key="3">
    <source>
        <dbReference type="EMBL" id="SEM00943.1"/>
    </source>
</evidence>
<dbReference type="Pfam" id="PF19609">
    <property type="entry name" value="DUF6114"/>
    <property type="match status" value="1"/>
</dbReference>
<dbReference type="InterPro" id="IPR046096">
    <property type="entry name" value="DUF6114"/>
</dbReference>
<reference evidence="4" key="1">
    <citation type="submission" date="2016-10" db="EMBL/GenBank/DDBJ databases">
        <authorList>
            <person name="Varghese N."/>
        </authorList>
    </citation>
    <scope>NUCLEOTIDE SEQUENCE [LARGE SCALE GENOMIC DNA]</scope>
    <source>
        <strain evidence="4">DSM 45096 / BCRC 16803 / CGMCC 4.1857 / CIP 109030 / JCM 12277 / KCTC 19219 / NBRC 100920 / 33214</strain>
    </source>
</reference>
<dbReference type="EMBL" id="FOAZ01000016">
    <property type="protein sequence ID" value="SEM00943.1"/>
    <property type="molecule type" value="Genomic_DNA"/>
</dbReference>
<dbReference type="Proteomes" id="UP000183015">
    <property type="component" value="Unassembled WGS sequence"/>
</dbReference>
<keyword evidence="2" id="KW-0472">Membrane</keyword>
<feature type="region of interest" description="Disordered" evidence="1">
    <location>
        <begin position="152"/>
        <end position="175"/>
    </location>
</feature>
<evidence type="ECO:0000313" key="4">
    <source>
        <dbReference type="Proteomes" id="UP000183015"/>
    </source>
</evidence>
<keyword evidence="2" id="KW-1133">Transmembrane helix</keyword>
<dbReference type="AlphaFoldDB" id="A0A1H7UVE6"/>
<dbReference type="RefSeq" id="WP_236656148.1">
    <property type="nucleotide sequence ID" value="NZ_BBPN01000022.1"/>
</dbReference>
<feature type="transmembrane region" description="Helical" evidence="2">
    <location>
        <begin position="72"/>
        <end position="97"/>
    </location>
</feature>
<feature type="transmembrane region" description="Helical" evidence="2">
    <location>
        <begin position="104"/>
        <end position="120"/>
    </location>
</feature>